<organism evidence="6 7">
    <name type="scientific">Candidatus Thiodiazotropha taylori</name>
    <dbReference type="NCBI Taxonomy" id="2792791"/>
    <lineage>
        <taxon>Bacteria</taxon>
        <taxon>Pseudomonadati</taxon>
        <taxon>Pseudomonadota</taxon>
        <taxon>Gammaproteobacteria</taxon>
        <taxon>Chromatiales</taxon>
        <taxon>Sedimenticolaceae</taxon>
        <taxon>Candidatus Thiodiazotropha</taxon>
    </lineage>
</organism>
<dbReference type="InterPro" id="IPR050950">
    <property type="entry name" value="HTH-type_LysR_regulators"/>
</dbReference>
<gene>
    <name evidence="6" type="ORF">KME65_02090</name>
</gene>
<dbReference type="Pfam" id="PF00126">
    <property type="entry name" value="HTH_1"/>
    <property type="match status" value="1"/>
</dbReference>
<evidence type="ECO:0000259" key="5">
    <source>
        <dbReference type="PROSITE" id="PS50931"/>
    </source>
</evidence>
<evidence type="ECO:0000313" key="6">
    <source>
        <dbReference type="EMBL" id="MBT2987729.1"/>
    </source>
</evidence>
<proteinExistence type="inferred from homology"/>
<dbReference type="GO" id="GO:0003700">
    <property type="term" value="F:DNA-binding transcription factor activity"/>
    <property type="evidence" value="ECO:0007669"/>
    <property type="project" value="InterPro"/>
</dbReference>
<dbReference type="GO" id="GO:0005829">
    <property type="term" value="C:cytosol"/>
    <property type="evidence" value="ECO:0007669"/>
    <property type="project" value="TreeGrafter"/>
</dbReference>
<dbReference type="SUPFAM" id="SSF46785">
    <property type="entry name" value="Winged helix' DNA-binding domain"/>
    <property type="match status" value="1"/>
</dbReference>
<evidence type="ECO:0000256" key="4">
    <source>
        <dbReference type="ARBA" id="ARBA00023163"/>
    </source>
</evidence>
<dbReference type="Proteomes" id="UP000770889">
    <property type="component" value="Unassembled WGS sequence"/>
</dbReference>
<dbReference type="InterPro" id="IPR000847">
    <property type="entry name" value="LysR_HTH_N"/>
</dbReference>
<sequence>MRSLLAVADTGSITEAADRIGLTQPALSRRLQQLEEHFGAELLSRGRKGAQLTEIGRLVEQEARILVNRFDHLRVQVREHQGLEGGTVRIGGGATAVSFVLPKAIARFRQEHPGIRFQLKEAGSIEVAGDVISGRLELGLVTLPVQARELQIWPLITDRIVLVAPKDHPLARQGEIDAKALDGLAFVGFEADTAVRQIIDAALREAGVEMNVVMELRSIPAILRMVATTGNLAFVSRMGVDTLAGVCEIEVRGLSIARELAVIAKRGSTLSPAAQAFSALLREEQAIA</sequence>
<dbReference type="Gene3D" id="3.40.190.290">
    <property type="match status" value="1"/>
</dbReference>
<feature type="domain" description="HTH lysR-type" evidence="5">
    <location>
        <begin position="1"/>
        <end position="53"/>
    </location>
</feature>
<accession>A0A944M7K9</accession>
<protein>
    <submittedName>
        <fullName evidence="6">LysR family transcriptional regulator</fullName>
    </submittedName>
</protein>
<keyword evidence="2" id="KW-0805">Transcription regulation</keyword>
<dbReference type="GO" id="GO:0003677">
    <property type="term" value="F:DNA binding"/>
    <property type="evidence" value="ECO:0007669"/>
    <property type="project" value="UniProtKB-KW"/>
</dbReference>
<dbReference type="Pfam" id="PF03466">
    <property type="entry name" value="LysR_substrate"/>
    <property type="match status" value="1"/>
</dbReference>
<dbReference type="PRINTS" id="PR00039">
    <property type="entry name" value="HTHLYSR"/>
</dbReference>
<dbReference type="InterPro" id="IPR005119">
    <property type="entry name" value="LysR_subst-bd"/>
</dbReference>
<dbReference type="PANTHER" id="PTHR30419">
    <property type="entry name" value="HTH-TYPE TRANSCRIPTIONAL REGULATOR YBHD"/>
    <property type="match status" value="1"/>
</dbReference>
<dbReference type="AlphaFoldDB" id="A0A944M7K9"/>
<dbReference type="CDD" id="cd05466">
    <property type="entry name" value="PBP2_LTTR_substrate"/>
    <property type="match status" value="1"/>
</dbReference>
<dbReference type="SUPFAM" id="SSF53850">
    <property type="entry name" value="Periplasmic binding protein-like II"/>
    <property type="match status" value="1"/>
</dbReference>
<comment type="caution">
    <text evidence="6">The sequence shown here is derived from an EMBL/GenBank/DDBJ whole genome shotgun (WGS) entry which is preliminary data.</text>
</comment>
<comment type="similarity">
    <text evidence="1">Belongs to the LysR transcriptional regulatory family.</text>
</comment>
<dbReference type="Gene3D" id="1.10.10.10">
    <property type="entry name" value="Winged helix-like DNA-binding domain superfamily/Winged helix DNA-binding domain"/>
    <property type="match status" value="1"/>
</dbReference>
<dbReference type="EMBL" id="JAHHGM010000001">
    <property type="protein sequence ID" value="MBT2987729.1"/>
    <property type="molecule type" value="Genomic_DNA"/>
</dbReference>
<dbReference type="PANTHER" id="PTHR30419:SF8">
    <property type="entry name" value="NITROGEN ASSIMILATION TRANSCRIPTIONAL ACTIVATOR-RELATED"/>
    <property type="match status" value="1"/>
</dbReference>
<evidence type="ECO:0000313" key="7">
    <source>
        <dbReference type="Proteomes" id="UP000770889"/>
    </source>
</evidence>
<dbReference type="InterPro" id="IPR036390">
    <property type="entry name" value="WH_DNA-bd_sf"/>
</dbReference>
<dbReference type="InterPro" id="IPR036388">
    <property type="entry name" value="WH-like_DNA-bd_sf"/>
</dbReference>
<evidence type="ECO:0000256" key="3">
    <source>
        <dbReference type="ARBA" id="ARBA00023125"/>
    </source>
</evidence>
<keyword evidence="3" id="KW-0238">DNA-binding</keyword>
<evidence type="ECO:0000256" key="1">
    <source>
        <dbReference type="ARBA" id="ARBA00009437"/>
    </source>
</evidence>
<reference evidence="6 7" key="1">
    <citation type="submission" date="2021-05" db="EMBL/GenBank/DDBJ databases">
        <title>Genetic and Functional Diversity in Clade A Lucinid endosymbionts from the Bahamas.</title>
        <authorList>
            <person name="Giani N.M."/>
            <person name="Engel A.S."/>
            <person name="Campbell B.J."/>
        </authorList>
    </citation>
    <scope>NUCLEOTIDE SEQUENCE [LARGE SCALE GENOMIC DNA]</scope>
    <source>
        <strain evidence="6">LUC16012Gg_MoonRockCtena</strain>
    </source>
</reference>
<dbReference type="PROSITE" id="PS50931">
    <property type="entry name" value="HTH_LYSR"/>
    <property type="match status" value="1"/>
</dbReference>
<keyword evidence="4" id="KW-0804">Transcription</keyword>
<evidence type="ECO:0000256" key="2">
    <source>
        <dbReference type="ARBA" id="ARBA00023015"/>
    </source>
</evidence>
<name>A0A944M7K9_9GAMM</name>